<feature type="region of interest" description="Disordered" evidence="1">
    <location>
        <begin position="676"/>
        <end position="714"/>
    </location>
</feature>
<sequence>MPQLLQSINVTVLVSIGNTDTATAESDNQHIFSVDDLIVCTIQNELQRATGGGVRAAGLPHTLDRPSTPPPNGEDIASAHSTPIQTPRRGGSRYPQQGLSSEMLGGEAVQHAALIPLAPLMHHYGTTSTSAKRTTSGTLLEHSTTASGQQQPSSAQCTSVRVLHRKIPLTSTSRAGDDVAITLELASLSSQRSSAQHAARGGSSSSGSAPSSKGRKEVLALPSIAISSAVNEWNRKRVSGIGGPREWQHVLGKTVDVNSMVQSNSGDYNNNSGTSQQLRAIIDVFISCEPTKLTECHLSALVDTSPSPSNMSVNDSTCSNTSTLRSGVSGRGGGSNSHAPVVGNHFPSRFWEDAFAVHHAHVYIAVYRPTINILGREFDAAVEELVTIEALLNQQLSEKDAVIEALEKQQHQQHAEAVLVVGDQQSIGIVNLPAQRLANDDNGEDSQHSPMATFSLLKHKDTEIFLLRARIAAMEASRAAEIKSFRDEVAILRESRQRAVKERVQRAATSRRLALAMARSGAGGQAALPIPFANRFSSASPGLTLRNPSKTPTTLRNASPAGSLGRAASPYVASGASSSPRAGSTQSARGRERQQQPQPTLSSAVPPAKGGALPPASGVRHIDPAERDERLRKLEESYAKLQVRHAAARETANVLGVGSASAADYLHAAVTNTLGPRTSSQLRGASPARGPSATAAGDAASAASAQRRNISPLRVPKVVPGLKLSNEQLVEASKDPSTPTAPAKVNPLMAGTSPLRRDASPAARPKHSLLRTSPMRISETRTF</sequence>
<feature type="compositionally biased region" description="Low complexity" evidence="1">
    <location>
        <begin position="692"/>
        <end position="705"/>
    </location>
</feature>
<feature type="region of interest" description="Disordered" evidence="1">
    <location>
        <begin position="540"/>
        <end position="624"/>
    </location>
</feature>
<evidence type="ECO:0000313" key="3">
    <source>
        <dbReference type="Proteomes" id="UP000051952"/>
    </source>
</evidence>
<keyword evidence="3" id="KW-1185">Reference proteome</keyword>
<dbReference type="VEuPathDB" id="TriTrypDB:BSAL_23825"/>
<dbReference type="EMBL" id="CYKH01001775">
    <property type="protein sequence ID" value="CUG89869.1"/>
    <property type="molecule type" value="Genomic_DNA"/>
</dbReference>
<feature type="compositionally biased region" description="Low complexity" evidence="1">
    <location>
        <begin position="192"/>
        <end position="212"/>
    </location>
</feature>
<protein>
    <submittedName>
        <fullName evidence="2">Uncharacterized protein</fullName>
    </submittedName>
</protein>
<feature type="compositionally biased region" description="Polar residues" evidence="1">
    <location>
        <begin position="540"/>
        <end position="557"/>
    </location>
</feature>
<feature type="region of interest" description="Disordered" evidence="1">
    <location>
        <begin position="52"/>
        <end position="97"/>
    </location>
</feature>
<gene>
    <name evidence="2" type="ORF">BSAL_23825</name>
</gene>
<accession>A0A0S4JI87</accession>
<feature type="compositionally biased region" description="Polar residues" evidence="1">
    <location>
        <begin position="306"/>
        <end position="320"/>
    </location>
</feature>
<evidence type="ECO:0000256" key="1">
    <source>
        <dbReference type="SAM" id="MobiDB-lite"/>
    </source>
</evidence>
<dbReference type="Proteomes" id="UP000051952">
    <property type="component" value="Unassembled WGS sequence"/>
</dbReference>
<feature type="region of interest" description="Disordered" evidence="1">
    <location>
        <begin position="729"/>
        <end position="783"/>
    </location>
</feature>
<proteinExistence type="predicted"/>
<dbReference type="AlphaFoldDB" id="A0A0S4JI87"/>
<feature type="region of interest" description="Disordered" evidence="1">
    <location>
        <begin position="192"/>
        <end position="216"/>
    </location>
</feature>
<reference evidence="3" key="1">
    <citation type="submission" date="2015-09" db="EMBL/GenBank/DDBJ databases">
        <authorList>
            <consortium name="Pathogen Informatics"/>
        </authorList>
    </citation>
    <scope>NUCLEOTIDE SEQUENCE [LARGE SCALE GENOMIC DNA]</scope>
    <source>
        <strain evidence="3">Lake Konstanz</strain>
    </source>
</reference>
<feature type="region of interest" description="Disordered" evidence="1">
    <location>
        <begin position="306"/>
        <end position="339"/>
    </location>
</feature>
<organism evidence="2 3">
    <name type="scientific">Bodo saltans</name>
    <name type="common">Flagellated protozoan</name>
    <dbReference type="NCBI Taxonomy" id="75058"/>
    <lineage>
        <taxon>Eukaryota</taxon>
        <taxon>Discoba</taxon>
        <taxon>Euglenozoa</taxon>
        <taxon>Kinetoplastea</taxon>
        <taxon>Metakinetoplastina</taxon>
        <taxon>Eubodonida</taxon>
        <taxon>Bodonidae</taxon>
        <taxon>Bodo</taxon>
    </lineage>
</organism>
<evidence type="ECO:0000313" key="2">
    <source>
        <dbReference type="EMBL" id="CUG89869.1"/>
    </source>
</evidence>
<feature type="compositionally biased region" description="Low complexity" evidence="1">
    <location>
        <begin position="573"/>
        <end position="584"/>
    </location>
</feature>
<feature type="region of interest" description="Disordered" evidence="1">
    <location>
        <begin position="126"/>
        <end position="159"/>
    </location>
</feature>
<name>A0A0S4JI87_BODSA</name>